<keyword evidence="2" id="KW-1185">Reference proteome</keyword>
<reference evidence="1 2" key="1">
    <citation type="submission" date="2018-02" db="EMBL/GenBank/DDBJ databases">
        <title>Solimicrobium silvestre gen. nov., sp. nov., isolated from alpine forest soil.</title>
        <authorList>
            <person name="Margesin R."/>
            <person name="Albuquerque L."/>
            <person name="Zhang D.-C."/>
            <person name="Froufe H.J.C."/>
            <person name="Severino R."/>
            <person name="Roxo I."/>
            <person name="Egas C."/>
            <person name="Da Costa M.S."/>
        </authorList>
    </citation>
    <scope>NUCLEOTIDE SEQUENCE [LARGE SCALE GENOMIC DNA]</scope>
    <source>
        <strain evidence="1 2">S20-91</strain>
    </source>
</reference>
<comment type="caution">
    <text evidence="1">The sequence shown here is derived from an EMBL/GenBank/DDBJ whole genome shotgun (WGS) entry which is preliminary data.</text>
</comment>
<evidence type="ECO:0000313" key="1">
    <source>
        <dbReference type="EMBL" id="PRC94352.1"/>
    </source>
</evidence>
<dbReference type="InterPro" id="IPR029465">
    <property type="entry name" value="ATPgrasp_TupA"/>
</dbReference>
<proteinExistence type="predicted"/>
<protein>
    <submittedName>
        <fullName evidence="1">TupA-like ATPgrasp</fullName>
    </submittedName>
</protein>
<gene>
    <name evidence="1" type="ORF">S2091_0973</name>
</gene>
<accession>A0A2S9H2Z3</accession>
<dbReference type="EMBL" id="PUGF01000003">
    <property type="protein sequence ID" value="PRC94352.1"/>
    <property type="molecule type" value="Genomic_DNA"/>
</dbReference>
<dbReference type="Proteomes" id="UP000237839">
    <property type="component" value="Unassembled WGS sequence"/>
</dbReference>
<dbReference type="AlphaFoldDB" id="A0A2S9H2Z3"/>
<dbReference type="RefSeq" id="WP_105530676.1">
    <property type="nucleotide sequence ID" value="NZ_PUGF01000003.1"/>
</dbReference>
<dbReference type="OrthoDB" id="9791827at2"/>
<evidence type="ECO:0000313" key="2">
    <source>
        <dbReference type="Proteomes" id="UP000237839"/>
    </source>
</evidence>
<dbReference type="SUPFAM" id="SSF56059">
    <property type="entry name" value="Glutathione synthetase ATP-binding domain-like"/>
    <property type="match status" value="1"/>
</dbReference>
<organism evidence="1 2">
    <name type="scientific">Solimicrobium silvestre</name>
    <dbReference type="NCBI Taxonomy" id="2099400"/>
    <lineage>
        <taxon>Bacteria</taxon>
        <taxon>Pseudomonadati</taxon>
        <taxon>Pseudomonadota</taxon>
        <taxon>Betaproteobacteria</taxon>
        <taxon>Burkholderiales</taxon>
        <taxon>Oxalobacteraceae</taxon>
        <taxon>Solimicrobium</taxon>
    </lineage>
</organism>
<name>A0A2S9H2Z3_9BURK</name>
<sequence>MRAFADLIRARQSELWSAITQSGHPQVCEHELRTRFDDFAHWKCCPQWHRKLSHKLNAKEFAAKCGVRVANLYWYGTDPAAIPFDTLPTSYVIKLSNGANSEQVIPVRNGTFDVLKERHISHTTIEQTLNEMRGVVADPNAGIIVEEFIGSAEEGLPHDYKFFCFHGVAKVLYVCDRHRNTLTWYDRDWNLIRDPMHTMRNFGPTEERPINLEAMLETAELLARSYEFPFVRIDIYCPQDVGPTFGEFTHTPFGDSLDFFTPFANKWLGQFWERSGI</sequence>
<dbReference type="Pfam" id="PF14305">
    <property type="entry name" value="ATPgrasp_TupA"/>
    <property type="match status" value="1"/>
</dbReference>